<reference evidence="1 2" key="1">
    <citation type="submission" date="2020-08" db="EMBL/GenBank/DDBJ databases">
        <title>Genome public.</title>
        <authorList>
            <person name="Liu C."/>
            <person name="Sun Q."/>
        </authorList>
    </citation>
    <scope>NUCLEOTIDE SEQUENCE [LARGE SCALE GENOMIC DNA]</scope>
    <source>
        <strain evidence="1 2">BX1</strain>
    </source>
</reference>
<dbReference type="Proteomes" id="UP000658131">
    <property type="component" value="Unassembled WGS sequence"/>
</dbReference>
<proteinExistence type="predicted"/>
<accession>A0ABR7NFZ0</accession>
<protein>
    <submittedName>
        <fullName evidence="1">Phosphohydrolase</fullName>
    </submittedName>
</protein>
<comment type="caution">
    <text evidence="1">The sequence shown here is derived from an EMBL/GenBank/DDBJ whole genome shotgun (WGS) entry which is preliminary data.</text>
</comment>
<dbReference type="EMBL" id="JACRTB010000003">
    <property type="protein sequence ID" value="MBC8575332.1"/>
    <property type="molecule type" value="Genomic_DNA"/>
</dbReference>
<dbReference type="Gene3D" id="1.10.3210.10">
    <property type="entry name" value="Hypothetical protein af1432"/>
    <property type="match status" value="1"/>
</dbReference>
<gene>
    <name evidence="1" type="ORF">H8717_02750</name>
</gene>
<organism evidence="1 2">
    <name type="scientific">Yanshouia hominis</name>
    <dbReference type="NCBI Taxonomy" id="2763673"/>
    <lineage>
        <taxon>Bacteria</taxon>
        <taxon>Bacillati</taxon>
        <taxon>Bacillota</taxon>
        <taxon>Clostridia</taxon>
        <taxon>Eubacteriales</taxon>
        <taxon>Oscillospiraceae</taxon>
        <taxon>Yanshouia</taxon>
    </lineage>
</organism>
<evidence type="ECO:0000313" key="1">
    <source>
        <dbReference type="EMBL" id="MBC8575332.1"/>
    </source>
</evidence>
<dbReference type="RefSeq" id="WP_262398976.1">
    <property type="nucleotide sequence ID" value="NZ_JACRTB010000003.1"/>
</dbReference>
<name>A0ABR7NFZ0_9FIRM</name>
<sequence length="182" mass="20611">MSSNPNEILTWGGVSVDPFDAVPEQIDIRDIAHSLSLLCRANGHIDHFYSVAQHCLNCEREAEARGLSLRARLYCLLHDASECYISDLIRPVKRRFPLYSEGEARLQQVIFQALGVGEPTPEEWDFVGAIDDSLLYHEFLNLRGTRVFEQAPPLRAALSYAFERPDGVEARYLSCYHTLSGR</sequence>
<keyword evidence="2" id="KW-1185">Reference proteome</keyword>
<evidence type="ECO:0000313" key="2">
    <source>
        <dbReference type="Proteomes" id="UP000658131"/>
    </source>
</evidence>
<dbReference type="SUPFAM" id="SSF109604">
    <property type="entry name" value="HD-domain/PDEase-like"/>
    <property type="match status" value="1"/>
</dbReference>